<protein>
    <submittedName>
        <fullName evidence="1">Uncharacterized protein</fullName>
    </submittedName>
</protein>
<name>A0AAN6Y339_9PEZI</name>
<gene>
    <name evidence="1" type="ORF">QBC37DRAFT_428933</name>
</gene>
<evidence type="ECO:0000313" key="1">
    <source>
        <dbReference type="EMBL" id="KAK4210365.1"/>
    </source>
</evidence>
<keyword evidence="2" id="KW-1185">Reference proteome</keyword>
<comment type="caution">
    <text evidence="1">The sequence shown here is derived from an EMBL/GenBank/DDBJ whole genome shotgun (WGS) entry which is preliminary data.</text>
</comment>
<dbReference type="EMBL" id="MU858177">
    <property type="protein sequence ID" value="KAK4210365.1"/>
    <property type="molecule type" value="Genomic_DNA"/>
</dbReference>
<organism evidence="1 2">
    <name type="scientific">Rhypophila decipiens</name>
    <dbReference type="NCBI Taxonomy" id="261697"/>
    <lineage>
        <taxon>Eukaryota</taxon>
        <taxon>Fungi</taxon>
        <taxon>Dikarya</taxon>
        <taxon>Ascomycota</taxon>
        <taxon>Pezizomycotina</taxon>
        <taxon>Sordariomycetes</taxon>
        <taxon>Sordariomycetidae</taxon>
        <taxon>Sordariales</taxon>
        <taxon>Naviculisporaceae</taxon>
        <taxon>Rhypophila</taxon>
    </lineage>
</organism>
<dbReference type="Proteomes" id="UP001301769">
    <property type="component" value="Unassembled WGS sequence"/>
</dbReference>
<reference evidence="1" key="2">
    <citation type="submission" date="2023-05" db="EMBL/GenBank/DDBJ databases">
        <authorList>
            <consortium name="Lawrence Berkeley National Laboratory"/>
            <person name="Steindorff A."/>
            <person name="Hensen N."/>
            <person name="Bonometti L."/>
            <person name="Westerberg I."/>
            <person name="Brannstrom I.O."/>
            <person name="Guillou S."/>
            <person name="Cros-Aarteil S."/>
            <person name="Calhoun S."/>
            <person name="Haridas S."/>
            <person name="Kuo A."/>
            <person name="Mondo S."/>
            <person name="Pangilinan J."/>
            <person name="Riley R."/>
            <person name="Labutti K."/>
            <person name="Andreopoulos B."/>
            <person name="Lipzen A."/>
            <person name="Chen C."/>
            <person name="Yanf M."/>
            <person name="Daum C."/>
            <person name="Ng V."/>
            <person name="Clum A."/>
            <person name="Ohm R."/>
            <person name="Martin F."/>
            <person name="Silar P."/>
            <person name="Natvig D."/>
            <person name="Lalanne C."/>
            <person name="Gautier V."/>
            <person name="Ament-Velasquez S.L."/>
            <person name="Kruys A."/>
            <person name="Hutchinson M.I."/>
            <person name="Powell A.J."/>
            <person name="Barry K."/>
            <person name="Miller A.N."/>
            <person name="Grigoriev I.V."/>
            <person name="Debuchy R."/>
            <person name="Gladieux P."/>
            <person name="Thoren M.H."/>
            <person name="Johannesson H."/>
        </authorList>
    </citation>
    <scope>NUCLEOTIDE SEQUENCE</scope>
    <source>
        <strain evidence="1">PSN293</strain>
    </source>
</reference>
<sequence>MLASGEVDAFTVFEPTTTVGGMAIGEENAIYFRNDTLYRKLNILYTTKDRLDNATSRAEIVDFLRKLGKTHEVFTNEPEKAWPRVANITGTGSAANITGTGSASGYVATEEVMRKFWPLTK</sequence>
<accession>A0AAN6Y339</accession>
<reference evidence="1" key="1">
    <citation type="journal article" date="2023" name="Mol. Phylogenet. Evol.">
        <title>Genome-scale phylogeny and comparative genomics of the fungal order Sordariales.</title>
        <authorList>
            <person name="Hensen N."/>
            <person name="Bonometti L."/>
            <person name="Westerberg I."/>
            <person name="Brannstrom I.O."/>
            <person name="Guillou S."/>
            <person name="Cros-Aarteil S."/>
            <person name="Calhoun S."/>
            <person name="Haridas S."/>
            <person name="Kuo A."/>
            <person name="Mondo S."/>
            <person name="Pangilinan J."/>
            <person name="Riley R."/>
            <person name="LaButti K."/>
            <person name="Andreopoulos B."/>
            <person name="Lipzen A."/>
            <person name="Chen C."/>
            <person name="Yan M."/>
            <person name="Daum C."/>
            <person name="Ng V."/>
            <person name="Clum A."/>
            <person name="Steindorff A."/>
            <person name="Ohm R.A."/>
            <person name="Martin F."/>
            <person name="Silar P."/>
            <person name="Natvig D.O."/>
            <person name="Lalanne C."/>
            <person name="Gautier V."/>
            <person name="Ament-Velasquez S.L."/>
            <person name="Kruys A."/>
            <person name="Hutchinson M.I."/>
            <person name="Powell A.J."/>
            <person name="Barry K."/>
            <person name="Miller A.N."/>
            <person name="Grigoriev I.V."/>
            <person name="Debuchy R."/>
            <person name="Gladieux P."/>
            <person name="Hiltunen Thoren M."/>
            <person name="Johannesson H."/>
        </authorList>
    </citation>
    <scope>NUCLEOTIDE SEQUENCE</scope>
    <source>
        <strain evidence="1">PSN293</strain>
    </source>
</reference>
<evidence type="ECO:0000313" key="2">
    <source>
        <dbReference type="Proteomes" id="UP001301769"/>
    </source>
</evidence>
<proteinExistence type="predicted"/>
<dbReference type="AlphaFoldDB" id="A0AAN6Y339"/>